<feature type="domain" description="Methyltransferase" evidence="3">
    <location>
        <begin position="92"/>
        <end position="173"/>
    </location>
</feature>
<feature type="binding site" evidence="2">
    <location>
        <begin position="99"/>
        <end position="100"/>
    </location>
    <ligand>
        <name>S-adenosyl-L-methionine</name>
        <dbReference type="ChEBI" id="CHEBI:59789"/>
    </ligand>
</feature>
<reference evidence="6" key="1">
    <citation type="submission" date="2016-10" db="EMBL/GenBank/DDBJ databases">
        <authorList>
            <person name="Varghese N."/>
            <person name="Submissions S."/>
        </authorList>
    </citation>
    <scope>NUCLEOTIDE SEQUENCE [LARGE SCALE GENOMIC DNA]</scope>
    <source>
        <strain evidence="6">DSM 18887</strain>
    </source>
</reference>
<accession>A0A1H9KXN9</accession>
<dbReference type="Pfam" id="PF13649">
    <property type="entry name" value="Methyltransf_25"/>
    <property type="match status" value="1"/>
</dbReference>
<dbReference type="EMBL" id="FOGB01000015">
    <property type="protein sequence ID" value="SER03828.1"/>
    <property type="molecule type" value="Genomic_DNA"/>
</dbReference>
<dbReference type="CDD" id="cd02440">
    <property type="entry name" value="AdoMet_MTases"/>
    <property type="match status" value="1"/>
</dbReference>
<proteinExistence type="predicted"/>
<dbReference type="Gene3D" id="3.40.50.150">
    <property type="entry name" value="Vaccinia Virus protein VP39"/>
    <property type="match status" value="1"/>
</dbReference>
<dbReference type="InterPro" id="IPR041698">
    <property type="entry name" value="Methyltransf_25"/>
</dbReference>
<protein>
    <submittedName>
        <fullName evidence="5">Predicted 23S rRNA m(1)G methyltransferase</fullName>
    </submittedName>
</protein>
<dbReference type="OrthoDB" id="108476at2"/>
<dbReference type="InterPro" id="IPR029063">
    <property type="entry name" value="SAM-dependent_MTases_sf"/>
</dbReference>
<keyword evidence="5" id="KW-0808">Transferase</keyword>
<dbReference type="Pfam" id="PF21302">
    <property type="entry name" value="Zn_ribbon_RlmA"/>
    <property type="match status" value="1"/>
</dbReference>
<feature type="binding site" evidence="1">
    <location>
        <position position="23"/>
    </location>
    <ligand>
        <name>Zn(2+)</name>
        <dbReference type="ChEBI" id="CHEBI:29105"/>
    </ligand>
</feature>
<sequence length="278" mass="31329">MNFDLNCPVCLQSLSGDSKHLECPDRHSFDAARQGYWNLLLANQKRSKDPGDNAEMVQARRNFLALGHYQQLADTIATRLAERAAEHQSPRILDMGCGEGYYTCRMEQQLQQSGVDYQLAGLDISKHAVKAACSQSKGITWMVASGARMPVADYSLELISVLFSRLMPDEFSRTLKPGAELLIAYPGEDHLIELRELIYDEVRHSGFDPATVLGEAFEHISTEAIRYRFSLPDQTQISQLLAMTPHGWRINQSARERLAALSQLELTLDVCLARFRRI</sequence>
<organism evidence="5 6">
    <name type="scientific">Amphritea atlantica</name>
    <dbReference type="NCBI Taxonomy" id="355243"/>
    <lineage>
        <taxon>Bacteria</taxon>
        <taxon>Pseudomonadati</taxon>
        <taxon>Pseudomonadota</taxon>
        <taxon>Gammaproteobacteria</taxon>
        <taxon>Oceanospirillales</taxon>
        <taxon>Oceanospirillaceae</taxon>
        <taxon>Amphritea</taxon>
    </lineage>
</organism>
<dbReference type="AlphaFoldDB" id="A0A1H9KXN9"/>
<dbReference type="GO" id="GO:0046872">
    <property type="term" value="F:metal ion binding"/>
    <property type="evidence" value="ECO:0007669"/>
    <property type="project" value="UniProtKB-KW"/>
</dbReference>
<dbReference type="GO" id="GO:0032259">
    <property type="term" value="P:methylation"/>
    <property type="evidence" value="ECO:0007669"/>
    <property type="project" value="UniProtKB-KW"/>
</dbReference>
<dbReference type="SUPFAM" id="SSF53335">
    <property type="entry name" value="S-adenosyl-L-methionine-dependent methyltransferases"/>
    <property type="match status" value="1"/>
</dbReference>
<evidence type="ECO:0000259" key="3">
    <source>
        <dbReference type="Pfam" id="PF13649"/>
    </source>
</evidence>
<feature type="binding site" evidence="1">
    <location>
        <position position="27"/>
    </location>
    <ligand>
        <name>Zn(2+)</name>
        <dbReference type="ChEBI" id="CHEBI:29105"/>
    </ligand>
</feature>
<keyword evidence="1" id="KW-0479">Metal-binding</keyword>
<evidence type="ECO:0000256" key="1">
    <source>
        <dbReference type="PIRSR" id="PIRSR018249-1"/>
    </source>
</evidence>
<feature type="binding site" evidence="2">
    <location>
        <position position="69"/>
    </location>
    <ligand>
        <name>S-adenosyl-L-methionine</name>
        <dbReference type="ChEBI" id="CHEBI:59789"/>
    </ligand>
</feature>
<feature type="binding site" evidence="2">
    <location>
        <position position="190"/>
    </location>
    <ligand>
        <name>S-adenosyl-L-methionine</name>
        <dbReference type="ChEBI" id="CHEBI:59789"/>
    </ligand>
</feature>
<dbReference type="InterPro" id="IPR016718">
    <property type="entry name" value="rRNA_m1G-MeTrfase_A_prd"/>
</dbReference>
<keyword evidence="2" id="KW-0949">S-adenosyl-L-methionine</keyword>
<keyword evidence="6" id="KW-1185">Reference proteome</keyword>
<evidence type="ECO:0000256" key="2">
    <source>
        <dbReference type="PIRSR" id="PIRSR018249-2"/>
    </source>
</evidence>
<keyword evidence="1" id="KW-0862">Zinc</keyword>
<feature type="domain" description="23S rRNA (guanine(745)-N(1))-methyltransferase N-terminal" evidence="4">
    <location>
        <begin position="6"/>
        <end position="48"/>
    </location>
</feature>
<dbReference type="STRING" id="355243.SAMN03080615_03675"/>
<gene>
    <name evidence="5" type="ORF">SAMN03080615_03675</name>
</gene>
<evidence type="ECO:0000313" key="6">
    <source>
        <dbReference type="Proteomes" id="UP000198749"/>
    </source>
</evidence>
<evidence type="ECO:0000259" key="4">
    <source>
        <dbReference type="Pfam" id="PF21302"/>
    </source>
</evidence>
<dbReference type="RefSeq" id="WP_091361094.1">
    <property type="nucleotide sequence ID" value="NZ_AP025284.1"/>
</dbReference>
<dbReference type="PIRSF" id="PIRSF018249">
    <property type="entry name" value="MyrA_prd"/>
    <property type="match status" value="1"/>
</dbReference>
<dbReference type="GO" id="GO:0008168">
    <property type="term" value="F:methyltransferase activity"/>
    <property type="evidence" value="ECO:0007669"/>
    <property type="project" value="UniProtKB-KW"/>
</dbReference>
<feature type="binding site" evidence="1">
    <location>
        <position position="10"/>
    </location>
    <ligand>
        <name>Zn(2+)</name>
        <dbReference type="ChEBI" id="CHEBI:29105"/>
    </ligand>
</feature>
<name>A0A1H9KXN9_9GAMM</name>
<dbReference type="InterPro" id="IPR048647">
    <property type="entry name" value="RlmA_N"/>
</dbReference>
<dbReference type="Proteomes" id="UP000198749">
    <property type="component" value="Unassembled WGS sequence"/>
</dbReference>
<keyword evidence="5" id="KW-0489">Methyltransferase</keyword>
<evidence type="ECO:0000313" key="5">
    <source>
        <dbReference type="EMBL" id="SER03828.1"/>
    </source>
</evidence>
<feature type="binding site" evidence="1">
    <location>
        <position position="7"/>
    </location>
    <ligand>
        <name>Zn(2+)</name>
        <dbReference type="ChEBI" id="CHEBI:29105"/>
    </ligand>
</feature>